<name>A0AAE1DJM7_9GAST</name>
<gene>
    <name evidence="2" type="ORF">RRG08_059238</name>
</gene>
<organism evidence="2 3">
    <name type="scientific">Elysia crispata</name>
    <name type="common">lettuce slug</name>
    <dbReference type="NCBI Taxonomy" id="231223"/>
    <lineage>
        <taxon>Eukaryota</taxon>
        <taxon>Metazoa</taxon>
        <taxon>Spiralia</taxon>
        <taxon>Lophotrochozoa</taxon>
        <taxon>Mollusca</taxon>
        <taxon>Gastropoda</taxon>
        <taxon>Heterobranchia</taxon>
        <taxon>Euthyneura</taxon>
        <taxon>Panpulmonata</taxon>
        <taxon>Sacoglossa</taxon>
        <taxon>Placobranchoidea</taxon>
        <taxon>Plakobranchidae</taxon>
        <taxon>Elysia</taxon>
    </lineage>
</organism>
<dbReference type="EMBL" id="JAWDGP010003581">
    <property type="protein sequence ID" value="KAK3772937.1"/>
    <property type="molecule type" value="Genomic_DNA"/>
</dbReference>
<protein>
    <submittedName>
        <fullName evidence="2">Uncharacterized protein</fullName>
    </submittedName>
</protein>
<dbReference type="AlphaFoldDB" id="A0AAE1DJM7"/>
<sequence>MDPIFGLPCVQDSRAMDSARTRNQSQDKLLAEKFQSLDLDMKTRSGKLLTKKNEIEDFMSQLDTSSSRQVQMPAGLTQRERAIYRKMLQCAGMTSISLAEFDRLWKQKVSHARHRSNEEPVALPKNRVPAAHVSQDTRRAVRWGQSEAQEYHGESMIGAASLVASRELELCLPMNRQKHAVRDVWSRLTSEDMRHKAALKKTNSAPNVAWQSQHGSEALIKHENMENTHSYRTHTTKALSERISKRY</sequence>
<proteinExistence type="predicted"/>
<evidence type="ECO:0000256" key="1">
    <source>
        <dbReference type="SAM" id="MobiDB-lite"/>
    </source>
</evidence>
<reference evidence="2" key="1">
    <citation type="journal article" date="2023" name="G3 (Bethesda)">
        <title>A reference genome for the long-term kleptoplast-retaining sea slug Elysia crispata morphotype clarki.</title>
        <authorList>
            <person name="Eastman K.E."/>
            <person name="Pendleton A.L."/>
            <person name="Shaikh M.A."/>
            <person name="Suttiyut T."/>
            <person name="Ogas R."/>
            <person name="Tomko P."/>
            <person name="Gavelis G."/>
            <person name="Widhalm J.R."/>
            <person name="Wisecaver J.H."/>
        </authorList>
    </citation>
    <scope>NUCLEOTIDE SEQUENCE</scope>
    <source>
        <strain evidence="2">ECLA1</strain>
    </source>
</reference>
<evidence type="ECO:0000313" key="3">
    <source>
        <dbReference type="Proteomes" id="UP001283361"/>
    </source>
</evidence>
<feature type="region of interest" description="Disordered" evidence="1">
    <location>
        <begin position="223"/>
        <end position="247"/>
    </location>
</feature>
<accession>A0AAE1DJM7</accession>
<dbReference type="Proteomes" id="UP001283361">
    <property type="component" value="Unassembled WGS sequence"/>
</dbReference>
<evidence type="ECO:0000313" key="2">
    <source>
        <dbReference type="EMBL" id="KAK3772937.1"/>
    </source>
</evidence>
<keyword evidence="3" id="KW-1185">Reference proteome</keyword>
<comment type="caution">
    <text evidence="2">The sequence shown here is derived from an EMBL/GenBank/DDBJ whole genome shotgun (WGS) entry which is preliminary data.</text>
</comment>